<organism evidence="2 3">
    <name type="scientific">Microlunatus endophyticus</name>
    <dbReference type="NCBI Taxonomy" id="1716077"/>
    <lineage>
        <taxon>Bacteria</taxon>
        <taxon>Bacillati</taxon>
        <taxon>Actinomycetota</taxon>
        <taxon>Actinomycetes</taxon>
        <taxon>Propionibacteriales</taxon>
        <taxon>Propionibacteriaceae</taxon>
        <taxon>Microlunatus</taxon>
    </lineage>
</organism>
<dbReference type="PANTHER" id="PTHR21310">
    <property type="entry name" value="AMINOGLYCOSIDE PHOSPHOTRANSFERASE-RELATED-RELATED"/>
    <property type="match status" value="1"/>
</dbReference>
<proteinExistence type="predicted"/>
<dbReference type="SUPFAM" id="SSF56112">
    <property type="entry name" value="Protein kinase-like (PK-like)"/>
    <property type="match status" value="1"/>
</dbReference>
<dbReference type="Proteomes" id="UP000613840">
    <property type="component" value="Unassembled WGS sequence"/>
</dbReference>
<dbReference type="Pfam" id="PF01636">
    <property type="entry name" value="APH"/>
    <property type="match status" value="1"/>
</dbReference>
<keyword evidence="3" id="KW-1185">Reference proteome</keyword>
<dbReference type="InterPro" id="IPR002575">
    <property type="entry name" value="Aminoglycoside_PTrfase"/>
</dbReference>
<name>A0A917S555_9ACTN</name>
<dbReference type="AlphaFoldDB" id="A0A917S555"/>
<evidence type="ECO:0000259" key="1">
    <source>
        <dbReference type="Pfam" id="PF01636"/>
    </source>
</evidence>
<gene>
    <name evidence="2" type="ORF">GCM10011575_16680</name>
</gene>
<dbReference type="InterPro" id="IPR051678">
    <property type="entry name" value="AGP_Transferase"/>
</dbReference>
<comment type="caution">
    <text evidence="2">The sequence shown here is derived from an EMBL/GenBank/DDBJ whole genome shotgun (WGS) entry which is preliminary data.</text>
</comment>
<dbReference type="Gene3D" id="3.90.1200.10">
    <property type="match status" value="1"/>
</dbReference>
<dbReference type="InterPro" id="IPR011009">
    <property type="entry name" value="Kinase-like_dom_sf"/>
</dbReference>
<sequence length="285" mass="31111">MTESWSVDLADQLGIDGVTAVATLRAGLGGNELWRLSRPDGDLVVRAFPLGAPPYLAEREQQAHAFAADHGIDVPAVHSCQVLDGRSYLVMDHVPGERLADALWRGDDPDDLGRRSGATLAALHRITDPAPALIARRSWLDWPAAMPGLRPLLEPYDAGHVTLHLDFHPENLIVSSEGRIVVLDWANCVVGPPAADLARAGAILELILVAVPELTEIGRRAAERYRDGFLDGYREAGGDPSIPDPVRAWAYAGQRRDLAGSWVPPWYLDRLDQQCRELVDAQNIP</sequence>
<dbReference type="EMBL" id="BMMZ01000003">
    <property type="protein sequence ID" value="GGL58898.1"/>
    <property type="molecule type" value="Genomic_DNA"/>
</dbReference>
<evidence type="ECO:0000313" key="2">
    <source>
        <dbReference type="EMBL" id="GGL58898.1"/>
    </source>
</evidence>
<feature type="domain" description="Aminoglycoside phosphotransferase" evidence="1">
    <location>
        <begin position="31"/>
        <end position="234"/>
    </location>
</feature>
<evidence type="ECO:0000313" key="3">
    <source>
        <dbReference type="Proteomes" id="UP000613840"/>
    </source>
</evidence>
<reference evidence="2" key="2">
    <citation type="submission" date="2020-09" db="EMBL/GenBank/DDBJ databases">
        <authorList>
            <person name="Sun Q."/>
            <person name="Zhou Y."/>
        </authorList>
    </citation>
    <scope>NUCLEOTIDE SEQUENCE</scope>
    <source>
        <strain evidence="2">CGMCC 4.7306</strain>
    </source>
</reference>
<reference evidence="2" key="1">
    <citation type="journal article" date="2014" name="Int. J. Syst. Evol. Microbiol.">
        <title>Complete genome sequence of Corynebacterium casei LMG S-19264T (=DSM 44701T), isolated from a smear-ripened cheese.</title>
        <authorList>
            <consortium name="US DOE Joint Genome Institute (JGI-PGF)"/>
            <person name="Walter F."/>
            <person name="Albersmeier A."/>
            <person name="Kalinowski J."/>
            <person name="Ruckert C."/>
        </authorList>
    </citation>
    <scope>NUCLEOTIDE SEQUENCE</scope>
    <source>
        <strain evidence="2">CGMCC 4.7306</strain>
    </source>
</reference>
<protein>
    <recommendedName>
        <fullName evidence="1">Aminoglycoside phosphotransferase domain-containing protein</fullName>
    </recommendedName>
</protein>
<accession>A0A917S555</accession>
<dbReference type="RefSeq" id="WP_188894720.1">
    <property type="nucleotide sequence ID" value="NZ_BMMZ01000003.1"/>
</dbReference>